<keyword evidence="5" id="KW-0732">Signal</keyword>
<dbReference type="AlphaFoldDB" id="A0A0L0G1R0"/>
<dbReference type="Proteomes" id="UP000054560">
    <property type="component" value="Unassembled WGS sequence"/>
</dbReference>
<protein>
    <submittedName>
        <fullName evidence="10">Uncharacterized protein</fullName>
    </submittedName>
</protein>
<evidence type="ECO:0000256" key="1">
    <source>
        <dbReference type="ARBA" id="ARBA00002791"/>
    </source>
</evidence>
<evidence type="ECO:0000256" key="4">
    <source>
        <dbReference type="ARBA" id="ARBA00022692"/>
    </source>
</evidence>
<evidence type="ECO:0000256" key="5">
    <source>
        <dbReference type="ARBA" id="ARBA00022729"/>
    </source>
</evidence>
<keyword evidence="11" id="KW-1185">Reference proteome</keyword>
<feature type="transmembrane region" description="Helical" evidence="9">
    <location>
        <begin position="232"/>
        <end position="254"/>
    </location>
</feature>
<keyword evidence="4 9" id="KW-0812">Transmembrane</keyword>
<evidence type="ECO:0000256" key="9">
    <source>
        <dbReference type="SAM" id="Phobius"/>
    </source>
</evidence>
<sequence>MSVESSELNARIESGEIVKTRAKKHVKNTSDILETNKHICAIMCNPNTVHYTRIALREQTYADLGPIGVVGITAQSMAAWLILRTGHARDLYVPPTATDWVVTKVRESYLYLKTLMYVTGFGALLFWATQRMDVKAVRRRWNSQRSVMTSFCMWAVCFACVVFTSGFMWCTIRGMGAMHITQEGRVSFVVGGMRGQTLTEAFIVGMINSGIAFVTVALLSAPKHDPNFVGPIGSRITFLLFIILLLMSFEIFFYRRTKNGGYPFRMLL</sequence>
<gene>
    <name evidence="10" type="ORF">SARC_04701</name>
</gene>
<feature type="transmembrane region" description="Helical" evidence="9">
    <location>
        <begin position="110"/>
        <end position="128"/>
    </location>
</feature>
<comment type="subcellular location">
    <subcellularLocation>
        <location evidence="2">Endoplasmic reticulum membrane</location>
        <topology evidence="2">Multi-pass membrane protein</topology>
    </subcellularLocation>
</comment>
<evidence type="ECO:0000256" key="6">
    <source>
        <dbReference type="ARBA" id="ARBA00022824"/>
    </source>
</evidence>
<evidence type="ECO:0000256" key="7">
    <source>
        <dbReference type="ARBA" id="ARBA00022989"/>
    </source>
</evidence>
<keyword evidence="8 9" id="KW-0472">Membrane</keyword>
<feature type="transmembrane region" description="Helical" evidence="9">
    <location>
        <begin position="201"/>
        <end position="220"/>
    </location>
</feature>
<accession>A0A0L0G1R0</accession>
<feature type="transmembrane region" description="Helical" evidence="9">
    <location>
        <begin position="148"/>
        <end position="170"/>
    </location>
</feature>
<name>A0A0L0G1R0_9EUKA</name>
<dbReference type="PANTHER" id="PTHR12692:SF0">
    <property type="entry name" value="GH11935P"/>
    <property type="match status" value="1"/>
</dbReference>
<dbReference type="GO" id="GO:0018279">
    <property type="term" value="P:protein N-linked glycosylation via asparagine"/>
    <property type="evidence" value="ECO:0007669"/>
    <property type="project" value="TreeGrafter"/>
</dbReference>
<comment type="function">
    <text evidence="1">Subunit of the oligosaccharyl transferase (OST) complex that catalyzes the initial transfer of a defined glycan (Glc(3)Man(9)GlcNAc(2) in eukaryotes) from the lipid carrier dolichol-pyrophosphate to an asparagine residue within an Asn-X-Ser/Thr consensus motif in nascent polypeptide chains, the first step in protein N-glycosylation. N-glycosylation occurs cotranslationally and the complex associates with the Sec61 complex at the channel-forming translocon complex that mediates protein translocation across the endoplasmic reticulum (ER). All subunits are required for a maximal enzyme activity.</text>
</comment>
<evidence type="ECO:0000256" key="2">
    <source>
        <dbReference type="ARBA" id="ARBA00004477"/>
    </source>
</evidence>
<dbReference type="PANTHER" id="PTHR12692">
    <property type="entry name" value="DOLICHYL-DIPHOSPHOOLIGOSACCHARIDE--PROTEIN GLYCOSYLTRANSFERASE-RELATED"/>
    <property type="match status" value="1"/>
</dbReference>
<dbReference type="RefSeq" id="XP_014156932.1">
    <property type="nucleotide sequence ID" value="XM_014301457.1"/>
</dbReference>
<organism evidence="10 11">
    <name type="scientific">Sphaeroforma arctica JP610</name>
    <dbReference type="NCBI Taxonomy" id="667725"/>
    <lineage>
        <taxon>Eukaryota</taxon>
        <taxon>Ichthyosporea</taxon>
        <taxon>Ichthyophonida</taxon>
        <taxon>Sphaeroforma</taxon>
    </lineage>
</organism>
<evidence type="ECO:0000256" key="3">
    <source>
        <dbReference type="ARBA" id="ARBA00009561"/>
    </source>
</evidence>
<reference evidence="10 11" key="1">
    <citation type="submission" date="2011-02" db="EMBL/GenBank/DDBJ databases">
        <title>The Genome Sequence of Sphaeroforma arctica JP610.</title>
        <authorList>
            <consortium name="The Broad Institute Genome Sequencing Platform"/>
            <person name="Russ C."/>
            <person name="Cuomo C."/>
            <person name="Young S.K."/>
            <person name="Zeng Q."/>
            <person name="Gargeya S."/>
            <person name="Alvarado L."/>
            <person name="Berlin A."/>
            <person name="Chapman S.B."/>
            <person name="Chen Z."/>
            <person name="Freedman E."/>
            <person name="Gellesch M."/>
            <person name="Goldberg J."/>
            <person name="Griggs A."/>
            <person name="Gujja S."/>
            <person name="Heilman E."/>
            <person name="Heiman D."/>
            <person name="Howarth C."/>
            <person name="Mehta T."/>
            <person name="Neiman D."/>
            <person name="Pearson M."/>
            <person name="Roberts A."/>
            <person name="Saif S."/>
            <person name="Shea T."/>
            <person name="Shenoy N."/>
            <person name="Sisk P."/>
            <person name="Stolte C."/>
            <person name="Sykes S."/>
            <person name="White J."/>
            <person name="Yandava C."/>
            <person name="Burger G."/>
            <person name="Gray M.W."/>
            <person name="Holland P.W.H."/>
            <person name="King N."/>
            <person name="Lang F.B.F."/>
            <person name="Roger A.J."/>
            <person name="Ruiz-Trillo I."/>
            <person name="Haas B."/>
            <person name="Nusbaum C."/>
            <person name="Birren B."/>
        </authorList>
    </citation>
    <scope>NUCLEOTIDE SEQUENCE [LARGE SCALE GENOMIC DNA]</scope>
    <source>
        <strain evidence="10 11">JP610</strain>
    </source>
</reference>
<proteinExistence type="inferred from homology"/>
<dbReference type="STRING" id="667725.A0A0L0G1R0"/>
<dbReference type="InterPro" id="IPR021149">
    <property type="entry name" value="OligosaccharylTrfase_OST3/OST6"/>
</dbReference>
<dbReference type="EMBL" id="KQ241870">
    <property type="protein sequence ID" value="KNC83030.1"/>
    <property type="molecule type" value="Genomic_DNA"/>
</dbReference>
<evidence type="ECO:0000313" key="11">
    <source>
        <dbReference type="Proteomes" id="UP000054560"/>
    </source>
</evidence>
<keyword evidence="6" id="KW-0256">Endoplasmic reticulum</keyword>
<dbReference type="Pfam" id="PF04756">
    <property type="entry name" value="OST3_OST6"/>
    <property type="match status" value="1"/>
</dbReference>
<comment type="similarity">
    <text evidence="3">Belongs to the OST3/OST6 family.</text>
</comment>
<dbReference type="GeneID" id="25905205"/>
<evidence type="ECO:0000313" key="10">
    <source>
        <dbReference type="EMBL" id="KNC83030.1"/>
    </source>
</evidence>
<dbReference type="GO" id="GO:0008250">
    <property type="term" value="C:oligosaccharyltransferase complex"/>
    <property type="evidence" value="ECO:0007669"/>
    <property type="project" value="TreeGrafter"/>
</dbReference>
<evidence type="ECO:0000256" key="8">
    <source>
        <dbReference type="ARBA" id="ARBA00023136"/>
    </source>
</evidence>
<keyword evidence="7 9" id="KW-1133">Transmembrane helix</keyword>